<feature type="transmembrane region" description="Helical" evidence="3">
    <location>
        <begin position="2027"/>
        <end position="2047"/>
    </location>
</feature>
<feature type="compositionally biased region" description="Basic and acidic residues" evidence="2">
    <location>
        <begin position="1262"/>
        <end position="1295"/>
    </location>
</feature>
<keyword evidence="3" id="KW-1133">Transmembrane helix</keyword>
<dbReference type="VEuPathDB" id="PlasmoDB:PVX_085510"/>
<feature type="transmembrane region" description="Helical" evidence="3">
    <location>
        <begin position="2053"/>
        <end position="2074"/>
    </location>
</feature>
<keyword evidence="3" id="KW-0812">Transmembrane</keyword>
<dbReference type="VEuPathDB" id="PlasmoDB:PVP01_1329500"/>
<feature type="transmembrane region" description="Helical" evidence="3">
    <location>
        <begin position="1993"/>
        <end position="2015"/>
    </location>
</feature>
<feature type="region of interest" description="Disordered" evidence="2">
    <location>
        <begin position="1689"/>
        <end position="1716"/>
    </location>
</feature>
<feature type="compositionally biased region" description="Polar residues" evidence="2">
    <location>
        <begin position="524"/>
        <end position="539"/>
    </location>
</feature>
<feature type="region of interest" description="Disordered" evidence="2">
    <location>
        <begin position="1"/>
        <end position="68"/>
    </location>
</feature>
<feature type="region of interest" description="Disordered" evidence="2">
    <location>
        <begin position="524"/>
        <end position="572"/>
    </location>
</feature>
<gene>
    <name evidence="4" type="ORF">PVC01_130036200</name>
</gene>
<proteinExistence type="predicted"/>
<feature type="compositionally biased region" description="Basic and acidic residues" evidence="2">
    <location>
        <begin position="1411"/>
        <end position="1441"/>
    </location>
</feature>
<feature type="compositionally biased region" description="Gly residues" evidence="2">
    <location>
        <begin position="45"/>
        <end position="68"/>
    </location>
</feature>
<sequence length="2150" mass="239417">MNKQWKGQPDEKAPATRPSEKMKNYNANSSRSKMKGEKGAAQGASHGGGYGGGYSGGHSGGHSGGYSGGYSGGHSGGYSGGYSGGHSGGYSGGYSGGHSGGYSGGYSGGHSGGYSGGYSGGHSGGYSGGYSGGHSGGYSGGYSGGHSGGYSGGYSGGHGGGYSGGYSGGHSGGYSGGYSGGHSGGYSGGYSGGHSGGYSGGYSGGHSGGYSGGYSSGYYPNSSSSYHKKKNSGKYGKGAYDNEYTKERDKKGKNFDGRPHKSEQSIGGHGNRGNTNRGDSSRGGPNRGVDSSTHVGGTQTHEDLAAFNLNKNDSIFEDVDRINNITFGLNDNPEGDFSYTMNNNLIENEKKLFKLNKLENKNVDCSEFLLQERDTLDGSSAHFIKREDEGDPFFAYHEEGERHHHQQLGQRLGGLYGVREKEVPSNEVNHSSKHMKNVSFPPSSKQRNNESDDLFHFDNKMCNLTKFINKNIFYANENDEVKGDVMNDDLMNDDVMNNMMNDDVMNNMMNDDDSVDSADPFSFMNTPQRSKQSVQNKVSTKGGIKSASNDREHMQRKYYPEGEPPNRDQADSEFERKANIDSYRFNENDFTKIYLMNNFEQIHDSSTFNENFKEGDYLHMLGRKNVKKASSSSNLMGGDLQRGGAAEEALGLEGLPWGQDNSEQARMLTRSMMNNAERNFSIGGMNDLMLDGRNREMDENLHFLNSLRNVYGHLGEEEGGANMRGMPGMDEMAGIPSVRDGPGRYTNDVHLEEEQHQLRQMRLSAEENYLDPPRKVPTNLANLANLTNLTSLTNLYPFKENELNDDFLLSMNEKHPMYLLKEDDYYLKNDRSNHHLVNDLRSYKEGYKNESFILPEHEDQSSEFLFQMGPTKGIHLGGMHLGEDMGAPRQEGLPLAERLLSGELIPPPEDYPLRNNLHEENYYANLNEKIKRVKEQEEEDVEESLFFGQDGDLKLDVTNDLNALKILNNYYLDDKANDFMLMEKGKSSLLGGELNLSGGAGFRAEGHPDGRTHIERSPNERPPRDRPQANKPGGGKAKGGPNYAKDSHRNRHAGHFDKGNNPSGKNYPSAHGGMLRDRPHRSTSSSGYIGKYDQKSYFYKSERMKNNSSSKAYQMSYSLSYEGGGGGGKGHGHTLRNVMSSEIYHRTNETNGSTYESFIIRLKRQHMLKLTSFLRMTYKNANLNDMNEDLYNYYRFINKINGNIKQSNYFFKYRNLMKKSDKDKLLRIQLSYMIINPSIQKNSGKWNFKNEVRNGPGQTPLKDGHEAGDRVSGDGADQGDRKGGRRTTSGDHTDGEADSVDSGDSEIINLPGGTDRIRTNCLPNDDNFTMLYSNGEEEKLYSLLHEDNFDLHSENILNIDLNKILNLTSSGKADQQGDDAKEEVERNKEGEAARESDNTGGEGVQAGQPNEGDKATAECEVAKEDGGKKGEPTSGADKAEGQNDTPKYDNTNKLGRFVFATVHEPRNLITLAKNDPLFDSHDEVVEKFKNIIIREVAPEEGPTGGSNDDGVTPSKKSSSKGVKKDDKKGEEKNSAEGKTEPAVAKPLMKDVVTKKMMEMLWDLYIDIKNIYKDIDKCPYTHIETISKYNEEIKKKKNTLFNFILLKKTGEEETVCSSLMSRHNNLFLKKDVSNVDVTVNKHLYLYLTDSLYSSVNRHFEFLIYPTVAELIVNLSFDRAHVARYVKRGVPPPQGSGAASGGSSGDTSTSDSPGTPGNVSNIGNIFAHRFPYKDNLAQLGGATQFGKAIPFNGAYCYYNFAGYNEWDILAPPSGATNSTANTANTANAANSTANAPKEKKKKSFFYFKEKESKKISNEQASEETANEGVPTPVSSMRIHNEVTKLDVDTNQLNEEFKKLKSIHCLFVNSLLKKKGACVYRKIFKVVKKKKRMILIYSLFSNYLLLLFLLAHADYCFENMLHYEEFLKLQLLHMNANINTLNKFIKNEKMQNIFFMNEHEAHLRNSDSHQFINIRCKLYSTNVYSSLYIYLLDVSLSYLFTPGIGIAYVQSILALLLFYNYVHLYITKLLFYKSGAALLTIFLVKIIPYVKEFDRNLITCFLYSVLHSVFYILCNVFTHRLEEERRAHKGPESELHLKILMSMPNEISFYKIVYKSVCSYSHQDSFFEEEIARMLEDLGKDPIVKVIMNYIQK</sequence>
<evidence type="ECO:0000313" key="4">
    <source>
        <dbReference type="EMBL" id="SCO74876.1"/>
    </source>
</evidence>
<feature type="region of interest" description="Disordered" evidence="2">
    <location>
        <begin position="424"/>
        <end position="452"/>
    </location>
</feature>
<feature type="region of interest" description="Disordered" evidence="2">
    <location>
        <begin position="1370"/>
        <end position="1451"/>
    </location>
</feature>
<dbReference type="EMBL" id="LT615268">
    <property type="protein sequence ID" value="SCO74876.1"/>
    <property type="molecule type" value="Genomic_DNA"/>
</dbReference>
<accession>A0A1G4HIY2</accession>
<feature type="transmembrane region" description="Helical" evidence="3">
    <location>
        <begin position="1891"/>
        <end position="1910"/>
    </location>
</feature>
<dbReference type="VEuPathDB" id="PlasmoDB:PVPAM_130044500"/>
<evidence type="ECO:0000256" key="1">
    <source>
        <dbReference type="SAM" id="Coils"/>
    </source>
</evidence>
<protein>
    <submittedName>
        <fullName evidence="4">Uncharacterized protein</fullName>
    </submittedName>
</protein>
<feature type="region of interest" description="Disordered" evidence="2">
    <location>
        <begin position="223"/>
        <end position="297"/>
    </location>
</feature>
<feature type="coiled-coil region" evidence="1">
    <location>
        <begin position="916"/>
        <end position="943"/>
    </location>
</feature>
<evidence type="ECO:0000256" key="3">
    <source>
        <dbReference type="SAM" id="Phobius"/>
    </source>
</evidence>
<feature type="compositionally biased region" description="Basic and acidic residues" evidence="2">
    <location>
        <begin position="548"/>
        <end position="572"/>
    </location>
</feature>
<evidence type="ECO:0000313" key="5">
    <source>
        <dbReference type="Proteomes" id="UP000305196"/>
    </source>
</evidence>
<feature type="compositionally biased region" description="Low complexity" evidence="2">
    <location>
        <begin position="1703"/>
        <end position="1715"/>
    </location>
</feature>
<name>A0A1G4HIY2_PLAVI</name>
<dbReference type="VEuPathDB" id="PlasmoDB:PVW1_130036000"/>
<keyword evidence="1" id="KW-0175">Coiled coil</keyword>
<organism evidence="4 5">
    <name type="scientific">Plasmodium vivax</name>
    <name type="common">malaria parasite P. vivax</name>
    <dbReference type="NCBI Taxonomy" id="5855"/>
    <lineage>
        <taxon>Eukaryota</taxon>
        <taxon>Sar</taxon>
        <taxon>Alveolata</taxon>
        <taxon>Apicomplexa</taxon>
        <taxon>Aconoidasida</taxon>
        <taxon>Haemosporida</taxon>
        <taxon>Plasmodiidae</taxon>
        <taxon>Plasmodium</taxon>
        <taxon>Plasmodium (Plasmodium)</taxon>
    </lineage>
</organism>
<feature type="region of interest" description="Disordered" evidence="2">
    <location>
        <begin position="1000"/>
        <end position="1088"/>
    </location>
</feature>
<feature type="compositionally biased region" description="Basic and acidic residues" evidence="2">
    <location>
        <begin position="243"/>
        <end position="263"/>
    </location>
</feature>
<feature type="compositionally biased region" description="Basic and acidic residues" evidence="2">
    <location>
        <begin position="1383"/>
        <end position="1397"/>
    </location>
</feature>
<reference evidence="4 5" key="1">
    <citation type="submission" date="2016-07" db="EMBL/GenBank/DDBJ databases">
        <authorList>
            <consortium name="Pathogen Informatics"/>
        </authorList>
    </citation>
    <scope>NUCLEOTIDE SEQUENCE [LARGE SCALE GENOMIC DNA]</scope>
</reference>
<feature type="compositionally biased region" description="Polar residues" evidence="2">
    <location>
        <begin position="1442"/>
        <end position="1451"/>
    </location>
</feature>
<feature type="region of interest" description="Disordered" evidence="2">
    <location>
        <begin position="1496"/>
        <end position="1541"/>
    </location>
</feature>
<feature type="region of interest" description="Disordered" evidence="2">
    <location>
        <begin position="1245"/>
        <end position="1317"/>
    </location>
</feature>
<keyword evidence="3" id="KW-0472">Membrane</keyword>
<feature type="compositionally biased region" description="Basic and acidic residues" evidence="2">
    <location>
        <begin position="1004"/>
        <end position="1028"/>
    </location>
</feature>
<feature type="compositionally biased region" description="Basic and acidic residues" evidence="2">
    <location>
        <begin position="8"/>
        <end position="23"/>
    </location>
</feature>
<feature type="compositionally biased region" description="Basic and acidic residues" evidence="2">
    <location>
        <begin position="1522"/>
        <end position="1539"/>
    </location>
</feature>
<evidence type="ECO:0000256" key="2">
    <source>
        <dbReference type="SAM" id="MobiDB-lite"/>
    </source>
</evidence>
<dbReference type="Proteomes" id="UP000305196">
    <property type="component" value="Chromosome 13"/>
</dbReference>